<protein>
    <submittedName>
        <fullName evidence="1">Uncharacterized protein</fullName>
    </submittedName>
</protein>
<organism evidence="1 2">
    <name type="scientific">Lactococcus cremoris subsp. tructae</name>
    <dbReference type="NCBI Taxonomy" id="542833"/>
    <lineage>
        <taxon>Bacteria</taxon>
        <taxon>Bacillati</taxon>
        <taxon>Bacillota</taxon>
        <taxon>Bacilli</taxon>
        <taxon>Lactobacillales</taxon>
        <taxon>Streptococcaceae</taxon>
        <taxon>Lactococcus</taxon>
    </lineage>
</organism>
<proteinExistence type="predicted"/>
<dbReference type="Proteomes" id="UP000218711">
    <property type="component" value="Unassembled WGS sequence"/>
</dbReference>
<dbReference type="EMBL" id="JXKC01000001">
    <property type="protein sequence ID" value="PCS21029.1"/>
    <property type="molecule type" value="Genomic_DNA"/>
</dbReference>
<comment type="caution">
    <text evidence="1">The sequence shown here is derived from an EMBL/GenBank/DDBJ whole genome shotgun (WGS) entry which is preliminary data.</text>
</comment>
<evidence type="ECO:0000313" key="1">
    <source>
        <dbReference type="EMBL" id="PCS21029.1"/>
    </source>
</evidence>
<dbReference type="AlphaFoldDB" id="A0A2A5SYL7"/>
<name>A0A2A5SYL7_LACLC</name>
<reference evidence="1 2" key="1">
    <citation type="submission" date="2014-12" db="EMBL/GenBank/DDBJ databases">
        <title>Draft genome sequences of 10 type strains of Lactococcus.</title>
        <authorList>
            <person name="Sun Z."/>
            <person name="Zhong Z."/>
            <person name="Liu W."/>
            <person name="Zhang W."/>
            <person name="Zhang H."/>
        </authorList>
    </citation>
    <scope>NUCLEOTIDE SEQUENCE [LARGE SCALE GENOMIC DNA]</scope>
    <source>
        <strain evidence="1 2">DSM 21502</strain>
    </source>
</reference>
<accession>A0A2A5SYL7</accession>
<sequence>MLEKRRATLEPFYYLRDKKARYMKKLIEKMRLKADKTCISKRF</sequence>
<evidence type="ECO:0000313" key="2">
    <source>
        <dbReference type="Proteomes" id="UP000218711"/>
    </source>
</evidence>
<gene>
    <name evidence="1" type="ORF">RU92_GL000677</name>
</gene>